<dbReference type="FunFam" id="1.10.1070.11:FF:000023">
    <property type="entry name" value="serine/threonine-protein kinase SMG1 isoform X1"/>
    <property type="match status" value="1"/>
</dbReference>
<dbReference type="PROSITE" id="PS00916">
    <property type="entry name" value="PI3_4_KINASE_2"/>
    <property type="match status" value="1"/>
</dbReference>
<evidence type="ECO:0000256" key="1">
    <source>
        <dbReference type="ARBA" id="ARBA00011031"/>
    </source>
</evidence>
<dbReference type="OrthoDB" id="10065496at2759"/>
<keyword evidence="4" id="KW-0808">Transferase</keyword>
<dbReference type="InterPro" id="IPR016024">
    <property type="entry name" value="ARM-type_fold"/>
</dbReference>
<dbReference type="SMART" id="SM00146">
    <property type="entry name" value="PI3Kc"/>
    <property type="match status" value="1"/>
</dbReference>
<feature type="domain" description="FATC" evidence="12">
    <location>
        <begin position="2473"/>
        <end position="2505"/>
    </location>
</feature>
<dbReference type="GO" id="GO:0000184">
    <property type="term" value="P:nuclear-transcribed mRNA catabolic process, nonsense-mediated decay"/>
    <property type="evidence" value="ECO:0007669"/>
    <property type="project" value="UniProtKB-KW"/>
</dbReference>
<keyword evidence="6" id="KW-0418">Kinase</keyword>
<dbReference type="GO" id="GO:0005634">
    <property type="term" value="C:nucleus"/>
    <property type="evidence" value="ECO:0007669"/>
    <property type="project" value="TreeGrafter"/>
</dbReference>
<dbReference type="InterPro" id="IPR003152">
    <property type="entry name" value="FATC_dom"/>
</dbReference>
<dbReference type="EMBL" id="CM035409">
    <property type="protein sequence ID" value="KAH7438499.1"/>
    <property type="molecule type" value="Genomic_DNA"/>
</dbReference>
<dbReference type="InterPro" id="IPR018936">
    <property type="entry name" value="PI3/4_kinase_CS"/>
</dbReference>
<keyword evidence="5" id="KW-0547">Nucleotide-binding</keyword>
<comment type="catalytic activity">
    <reaction evidence="9">
        <text>L-threonyl-[protein] + ATP = O-phospho-L-threonyl-[protein] + ADP + H(+)</text>
        <dbReference type="Rhea" id="RHEA:46608"/>
        <dbReference type="Rhea" id="RHEA-COMP:11060"/>
        <dbReference type="Rhea" id="RHEA-COMP:11605"/>
        <dbReference type="ChEBI" id="CHEBI:15378"/>
        <dbReference type="ChEBI" id="CHEBI:30013"/>
        <dbReference type="ChEBI" id="CHEBI:30616"/>
        <dbReference type="ChEBI" id="CHEBI:61977"/>
        <dbReference type="ChEBI" id="CHEBI:456216"/>
        <dbReference type="EC" id="2.7.11.1"/>
    </reaction>
</comment>
<dbReference type="PROSITE" id="PS50290">
    <property type="entry name" value="PI3_4_KINASE_3"/>
    <property type="match status" value="1"/>
</dbReference>
<keyword evidence="3" id="KW-0723">Serine/threonine-protein kinase</keyword>
<dbReference type="PROSITE" id="PS51190">
    <property type="entry name" value="FATC"/>
    <property type="match status" value="1"/>
</dbReference>
<evidence type="ECO:0000256" key="10">
    <source>
        <dbReference type="ARBA" id="ARBA00048679"/>
    </source>
</evidence>
<keyword evidence="8" id="KW-0866">Nonsense-mediated mRNA decay</keyword>
<dbReference type="SMART" id="SM01343">
    <property type="entry name" value="FATC"/>
    <property type="match status" value="1"/>
</dbReference>
<keyword evidence="14" id="KW-1185">Reference proteome</keyword>
<evidence type="ECO:0000256" key="4">
    <source>
        <dbReference type="ARBA" id="ARBA00022679"/>
    </source>
</evidence>
<evidence type="ECO:0000256" key="9">
    <source>
        <dbReference type="ARBA" id="ARBA00047899"/>
    </source>
</evidence>
<dbReference type="InterPro" id="IPR000403">
    <property type="entry name" value="PI3/4_kinase_cat_dom"/>
</dbReference>
<evidence type="ECO:0000256" key="6">
    <source>
        <dbReference type="ARBA" id="ARBA00022777"/>
    </source>
</evidence>
<evidence type="ECO:0000259" key="12">
    <source>
        <dbReference type="PROSITE" id="PS51190"/>
    </source>
</evidence>
<dbReference type="Pfam" id="PF02260">
    <property type="entry name" value="FATC"/>
    <property type="match status" value="1"/>
</dbReference>
<evidence type="ECO:0000256" key="7">
    <source>
        <dbReference type="ARBA" id="ARBA00022840"/>
    </source>
</evidence>
<dbReference type="PANTHER" id="PTHR11139">
    <property type="entry name" value="ATAXIA TELANGIECTASIA MUTATED ATM -RELATED"/>
    <property type="match status" value="1"/>
</dbReference>
<dbReference type="Pfam" id="PF15785">
    <property type="entry name" value="SMG1"/>
    <property type="match status" value="1"/>
</dbReference>
<sequence>MSSLQVTTMNARPTVPLPGAPADRFLGWALPLLSNASSNGDTAEIALISLKDFLISADLAATEGYIPSVLRSCQKLLEDEGTPSRLLQPLLATLTVLASRFYHIFLLHFADLVDLLLGWALMPDLSENDRCLIIDTFLHFQNYWAGNLPFSSNLLFKFLADMEVLAHDAIPGTSNEPRRLWALVSCFVAVLRAATSGILQLGYAEDAIDSFQVLLPRLLACLGMVGQKFRSFKWLKEAAACLSLFANLFQDKFSKFSGLAADFILSCLDFKEHPELTQTLSLTIKGKSGFPIISSSQLQEILKVNLEAIAIQGHTLPPNVASKLLKSQSSFSCLRLHPSPLVTGVVSQTYAVLLGHESDHVAHVAMNCLFDELIALKNHFSMFWKKNRKSLKNECQTTVEPWEWSPSETETRELIKYDLLLMASAIFSSTDVGGSRLEMATAGRANNMRNFLVEHMDPFKAPLQYCADVQLALVQSLHRLCNLCCNQVPVTADIPIHRDMYVENVCAGPSCIENSTSYCMKTIEKALDVSASFPVKLEALDWLISISNQVLLMDMDCSCHQSPCVTDRKTTDLKGIQISHNIMFALLIAASDRESKVREKVAVVLKMLLQANCIDSCCLADVVEVGLEHLGDSELAGQRAFSQLLALCAPIALWTNGRIASMSSHGRLPFGSTHKQWKEVFAWRRCSKFLRPQQIVAVLTFIAQQWQALPSSWLQRLIQNLPRDNDGKYDAVKEGLFFFQDWAPANSGQSERVRVSLSADFDFLERTCANNNLACAWWAIQEAAWHCVVVRLRTHLGGPTQTFGVLERMLLDVVQSLQADNTQREAGTGAPSIQLLPMRLLLEFVDALKKNIHNASEGSLILPNPSPASIQFFHANKKVCEEWFSRICEALMNASLAIQCHAATYHHAMLRLYDLRSGGASAIRELQRPQIIDSTLKSKANQNVLKTLRVASLALCRAHEPSMISGLQIWASSSFGSLLLGDMLPVQNVVESFGWMDGMTLQAQGQYERAAVTFTKMLRSDDALNALGADGVQFLIARTIECYVALADWEALESWLQELHTLRAQHAGKAYAGALTAAGLDMNSIHALACFDTGDIQGAWAHLDLTPQTSGDLTPDPHQALQRSEQMLLQAMLRSEGGTETDVCLKEAEKARLMLDEALLVSGFDGLKQVGPLLMQLHCIKAFEVKCHTANVIKDNSLCCSGFLNALEHIGLPVDANIQDCLPWIKLLRTYRAVIPDHKVTTQLHWQVLRIARKHNNFELCQRLLKQSSMQFDTDGDRFLLDYERILVQSSEESIDSVMPALWDKIKNCMFGSQGLTTHDKSLRAKACLKFAVWLKQKPSMLNSLLTAKKVDAVEDGANQSPSMAFDDGLQWDTMSPYLHEHLIGATIKSAVLLCPKMGKAWFRYGFWCLSLGKQIFPKSSALKIPSLFSKILISEFPVNNSDFSEQELKDIFDIVMNASQEITDSLLTGTPMETWSGYKIQTKGGSLEAFVQHLVSLMSAAAAALQSDGASPAGILSFQLNQEILSFFPGLTSTQAAICVDKLMGLWWTLRKRRACLFDNALQGFLRYLSLSTCGDDIHEGKSKRKNLYRHDLSLASSLYVLYLLHNYGVELNDTFNQVISSISLQPWQEITAQLFARLSNHPESEVRKQLENLLMNLALSSPWAIVYSVLMSLSTSDGEPAAEVQRLLGCLMKIHPKLVKDVQLLTSELGSITVLWEEQWLSTLQDLHADITRHISSLKDAAARLVQDSTLSSSEKLRITGSNYFAVMSPVIQTLERTMAVTSRTPETPHEVRFQEQYNSQLRAAILALKSPPSNISSVSDIWHPFDPIVASLASHVKKATIPLAEISPRLAMLSSSNVPIPGLEKQVAANDEGNSSQKPQIISLIAFEEQVQILATKTKPKKLTMIGSDGKTYTYLLKGHEDLRLDARIMQLLHAVNGMLCHHNVTRGKTLAARHYSVTPISGQAGLIQWVDNLVSMYTVFKAWQQRHHSSTASPHVPPAVPRPSDMFYGKLLPALKDRGLRKVSSRREWPQEVKRKVLLELMKETPRQLLYKELWCASDGFNSFNEKLQRFSGSVAVMSMVGHILGLGDRHLDNIMVDFHTGEIVHIDYNVCFEKGLRLKIPEIVPFRLTQTMQAALGFTGVEGIFRQSCENVLDTLRQNKDAILMLLDVFAWDPLTEWTRSESGHEFTQVWKDERKNRQTLLVPPLSELPAHDEGRAPIQVQEAASQEARSQEDAVSCRVIESSPGRNNMEDLADVCSNLGEFVDEHFLSQSVNECWISPPSSEFPCSLDKEAQNPTDFYWLQSADSLSGPSTWQKTCRADMAQQKNTEAMPEITDLNIQQEKPSIADLHSQNGATALEVAVQALADTKEMVDSARREDLQALMSLEGIPFHSLNDPFIGNSTDFTNGLEKDQSSQEMRQMQPSTADTPVLAVNEVMKKPSAKRNPYAVSVLERVELKLNGLDNEGRRQSRVSEQVDYLLRQAMSIDNLCNMYEGWTPWI</sequence>
<accession>A0A8T2V2N0</accession>
<dbReference type="Gene3D" id="1.10.1070.11">
    <property type="entry name" value="Phosphatidylinositol 3-/4-kinase, catalytic domain"/>
    <property type="match status" value="1"/>
</dbReference>
<dbReference type="InterPro" id="IPR036940">
    <property type="entry name" value="PI3/4_kinase_cat_sf"/>
</dbReference>
<dbReference type="SMART" id="SM01345">
    <property type="entry name" value="Rapamycin_bind"/>
    <property type="match status" value="1"/>
</dbReference>
<comment type="catalytic activity">
    <reaction evidence="10">
        <text>L-seryl-[protein] + ATP = O-phospho-L-seryl-[protein] + ADP + H(+)</text>
        <dbReference type="Rhea" id="RHEA:17989"/>
        <dbReference type="Rhea" id="RHEA-COMP:9863"/>
        <dbReference type="Rhea" id="RHEA-COMP:11604"/>
        <dbReference type="ChEBI" id="CHEBI:15378"/>
        <dbReference type="ChEBI" id="CHEBI:29999"/>
        <dbReference type="ChEBI" id="CHEBI:30616"/>
        <dbReference type="ChEBI" id="CHEBI:83421"/>
        <dbReference type="ChEBI" id="CHEBI:456216"/>
        <dbReference type="EC" id="2.7.11.1"/>
    </reaction>
</comment>
<dbReference type="Pfam" id="PF00454">
    <property type="entry name" value="PI3_PI4_kinase"/>
    <property type="match status" value="1"/>
</dbReference>
<dbReference type="PANTHER" id="PTHR11139:SF71">
    <property type="entry name" value="SERINE_THREONINE-PROTEIN KINASE SMG1"/>
    <property type="match status" value="1"/>
</dbReference>
<keyword evidence="7" id="KW-0067">ATP-binding</keyword>
<evidence type="ECO:0000313" key="13">
    <source>
        <dbReference type="EMBL" id="KAH7438499.1"/>
    </source>
</evidence>
<dbReference type="EC" id="2.7.11.1" evidence="2"/>
<dbReference type="InterPro" id="IPR011009">
    <property type="entry name" value="Kinase-like_dom_sf"/>
</dbReference>
<dbReference type="SUPFAM" id="SSF56112">
    <property type="entry name" value="Protein kinase-like (PK-like)"/>
    <property type="match status" value="1"/>
</dbReference>
<evidence type="ECO:0000256" key="3">
    <source>
        <dbReference type="ARBA" id="ARBA00022527"/>
    </source>
</evidence>
<protein>
    <recommendedName>
        <fullName evidence="2">non-specific serine/threonine protein kinase</fullName>
        <ecNumber evidence="2">2.7.11.1</ecNumber>
    </recommendedName>
</protein>
<comment type="caution">
    <text evidence="13">The sequence shown here is derived from an EMBL/GenBank/DDBJ whole genome shotgun (WGS) entry which is preliminary data.</text>
</comment>
<evidence type="ECO:0000256" key="8">
    <source>
        <dbReference type="ARBA" id="ARBA00023161"/>
    </source>
</evidence>
<reference evidence="13" key="1">
    <citation type="submission" date="2021-08" db="EMBL/GenBank/DDBJ databases">
        <title>WGS assembly of Ceratopteris richardii.</title>
        <authorList>
            <person name="Marchant D.B."/>
            <person name="Chen G."/>
            <person name="Jenkins J."/>
            <person name="Shu S."/>
            <person name="Leebens-Mack J."/>
            <person name="Grimwood J."/>
            <person name="Schmutz J."/>
            <person name="Soltis P."/>
            <person name="Soltis D."/>
            <person name="Chen Z.-H."/>
        </authorList>
    </citation>
    <scope>NUCLEOTIDE SEQUENCE</scope>
    <source>
        <strain evidence="13">Whitten #5841</strain>
        <tissue evidence="13">Leaf</tissue>
    </source>
</reference>
<proteinExistence type="inferred from homology"/>
<gene>
    <name evidence="13" type="ORF">KP509_04G017600</name>
</gene>
<name>A0A8T2V2N0_CERRI</name>
<comment type="similarity">
    <text evidence="1">Belongs to the PI3/PI4-kinase family.</text>
</comment>
<dbReference type="GO" id="GO:0005524">
    <property type="term" value="F:ATP binding"/>
    <property type="evidence" value="ECO:0007669"/>
    <property type="project" value="UniProtKB-KW"/>
</dbReference>
<evidence type="ECO:0000313" key="14">
    <source>
        <dbReference type="Proteomes" id="UP000825935"/>
    </source>
</evidence>
<dbReference type="Gene3D" id="3.30.1010.10">
    <property type="entry name" value="Phosphatidylinositol 3-kinase Catalytic Subunit, Chain A, domain 4"/>
    <property type="match status" value="1"/>
</dbReference>
<dbReference type="SUPFAM" id="SSF48371">
    <property type="entry name" value="ARM repeat"/>
    <property type="match status" value="2"/>
</dbReference>
<dbReference type="GO" id="GO:0004674">
    <property type="term" value="F:protein serine/threonine kinase activity"/>
    <property type="evidence" value="ECO:0007669"/>
    <property type="project" value="UniProtKB-KW"/>
</dbReference>
<dbReference type="OMA" id="TESYHAF"/>
<dbReference type="CDD" id="cd05170">
    <property type="entry name" value="PIKKc_SMG1"/>
    <property type="match status" value="1"/>
</dbReference>
<evidence type="ECO:0000256" key="5">
    <source>
        <dbReference type="ARBA" id="ARBA00022741"/>
    </source>
</evidence>
<organism evidence="13 14">
    <name type="scientific">Ceratopteris richardii</name>
    <name type="common">Triangle waterfern</name>
    <dbReference type="NCBI Taxonomy" id="49495"/>
    <lineage>
        <taxon>Eukaryota</taxon>
        <taxon>Viridiplantae</taxon>
        <taxon>Streptophyta</taxon>
        <taxon>Embryophyta</taxon>
        <taxon>Tracheophyta</taxon>
        <taxon>Polypodiopsida</taxon>
        <taxon>Polypodiidae</taxon>
        <taxon>Polypodiales</taxon>
        <taxon>Pteridineae</taxon>
        <taxon>Pteridaceae</taxon>
        <taxon>Parkerioideae</taxon>
        <taxon>Ceratopteris</taxon>
    </lineage>
</organism>
<dbReference type="Proteomes" id="UP000825935">
    <property type="component" value="Chromosome 4"/>
</dbReference>
<evidence type="ECO:0000259" key="11">
    <source>
        <dbReference type="PROSITE" id="PS50290"/>
    </source>
</evidence>
<evidence type="ECO:0000256" key="2">
    <source>
        <dbReference type="ARBA" id="ARBA00012513"/>
    </source>
</evidence>
<dbReference type="InterPro" id="IPR031559">
    <property type="entry name" value="SMG1"/>
</dbReference>
<feature type="domain" description="PI3K/PI4K catalytic" evidence="11">
    <location>
        <begin position="1890"/>
        <end position="2222"/>
    </location>
</feature>
<dbReference type="InterPro" id="IPR039414">
    <property type="entry name" value="SMG1_PIKKc"/>
</dbReference>
<dbReference type="InterPro" id="IPR050517">
    <property type="entry name" value="DDR_Repair_Kinase"/>
</dbReference>